<protein>
    <submittedName>
        <fullName evidence="1">Uncharacterized protein</fullName>
    </submittedName>
</protein>
<proteinExistence type="predicted"/>
<dbReference type="EMBL" id="LR798320">
    <property type="protein sequence ID" value="CAB5223323.1"/>
    <property type="molecule type" value="Genomic_DNA"/>
</dbReference>
<reference evidence="1" key="1">
    <citation type="submission" date="2020-05" db="EMBL/GenBank/DDBJ databases">
        <authorList>
            <person name="Chiriac C."/>
            <person name="Salcher M."/>
            <person name="Ghai R."/>
            <person name="Kavagutti S V."/>
        </authorList>
    </citation>
    <scope>NUCLEOTIDE SEQUENCE</scope>
</reference>
<evidence type="ECO:0000313" key="1">
    <source>
        <dbReference type="EMBL" id="CAB5223323.1"/>
    </source>
</evidence>
<sequence length="124" mass="14035">MKDFNKDFKYDLSFGVLNGETWFHEIMTNKTIEVKSDRITAKTGNVYIEYESRGKASGIATSQADYWVYKFDDESAIIFKTDALKSKLKKLVALGIAKAEIKGGDDKTSLGILLSLKDLLYYEN</sequence>
<accession>A0A6J7X7P9</accession>
<name>A0A6J7X7P9_9CAUD</name>
<organism evidence="1">
    <name type="scientific">uncultured Caudovirales phage</name>
    <dbReference type="NCBI Taxonomy" id="2100421"/>
    <lineage>
        <taxon>Viruses</taxon>
        <taxon>Duplodnaviria</taxon>
        <taxon>Heunggongvirae</taxon>
        <taxon>Uroviricota</taxon>
        <taxon>Caudoviricetes</taxon>
        <taxon>Peduoviridae</taxon>
        <taxon>Maltschvirus</taxon>
        <taxon>Maltschvirus maltsch</taxon>
    </lineage>
</organism>
<gene>
    <name evidence="1" type="ORF">UFOVP384_30</name>
</gene>